<gene>
    <name evidence="8" type="primary">mexE</name>
    <name evidence="8" type="ORF">GCM10010970_27010</name>
</gene>
<evidence type="ECO:0000313" key="8">
    <source>
        <dbReference type="EMBL" id="GGP22701.1"/>
    </source>
</evidence>
<evidence type="ECO:0000256" key="3">
    <source>
        <dbReference type="SAM" id="SignalP"/>
    </source>
</evidence>
<dbReference type="Gene3D" id="1.10.287.470">
    <property type="entry name" value="Helix hairpin bin"/>
    <property type="match status" value="1"/>
</dbReference>
<keyword evidence="3" id="KW-0732">Signal</keyword>
<dbReference type="Proteomes" id="UP000637267">
    <property type="component" value="Unassembled WGS sequence"/>
</dbReference>
<evidence type="ECO:0000259" key="7">
    <source>
        <dbReference type="Pfam" id="PF25967"/>
    </source>
</evidence>
<evidence type="ECO:0000256" key="1">
    <source>
        <dbReference type="ARBA" id="ARBA00004196"/>
    </source>
</evidence>
<evidence type="ECO:0000259" key="5">
    <source>
        <dbReference type="Pfam" id="PF25917"/>
    </source>
</evidence>
<comment type="caution">
    <text evidence="8">The sequence shown here is derived from an EMBL/GenBank/DDBJ whole genome shotgun (WGS) entry which is preliminary data.</text>
</comment>
<comment type="subcellular location">
    <subcellularLocation>
        <location evidence="1">Cell envelope</location>
    </subcellularLocation>
</comment>
<dbReference type="InterPro" id="IPR058626">
    <property type="entry name" value="MdtA-like_b-barrel"/>
</dbReference>
<evidence type="ECO:0000259" key="4">
    <source>
        <dbReference type="Pfam" id="PF25876"/>
    </source>
</evidence>
<reference evidence="9" key="1">
    <citation type="journal article" date="2019" name="Int. J. Syst. Evol. Microbiol.">
        <title>The Global Catalogue of Microorganisms (GCM) 10K type strain sequencing project: providing services to taxonomists for standard genome sequencing and annotation.</title>
        <authorList>
            <consortium name="The Broad Institute Genomics Platform"/>
            <consortium name="The Broad Institute Genome Sequencing Center for Infectious Disease"/>
            <person name="Wu L."/>
            <person name="Ma J."/>
        </authorList>
    </citation>
    <scope>NUCLEOTIDE SEQUENCE [LARGE SCALE GENOMIC DNA]</scope>
    <source>
        <strain evidence="9">CGMCC 1.8859</strain>
    </source>
</reference>
<comment type="similarity">
    <text evidence="2">Belongs to the membrane fusion protein (MFP) (TC 8.A.1) family.</text>
</comment>
<dbReference type="RefSeq" id="WP_188704880.1">
    <property type="nucleotide sequence ID" value="NZ_BMLX01000003.1"/>
</dbReference>
<feature type="signal peptide" evidence="3">
    <location>
        <begin position="1"/>
        <end position="22"/>
    </location>
</feature>
<dbReference type="Pfam" id="PF25967">
    <property type="entry name" value="RND-MFP_C"/>
    <property type="match status" value="1"/>
</dbReference>
<dbReference type="Gene3D" id="2.40.50.100">
    <property type="match status" value="1"/>
</dbReference>
<dbReference type="SUPFAM" id="SSF111369">
    <property type="entry name" value="HlyD-like secretion proteins"/>
    <property type="match status" value="1"/>
</dbReference>
<dbReference type="NCBIfam" id="TIGR01730">
    <property type="entry name" value="RND_mfp"/>
    <property type="match status" value="1"/>
</dbReference>
<feature type="domain" description="Multidrug resistance protein MdtA-like C-terminal permuted SH3" evidence="7">
    <location>
        <begin position="312"/>
        <end position="371"/>
    </location>
</feature>
<evidence type="ECO:0000256" key="2">
    <source>
        <dbReference type="ARBA" id="ARBA00009477"/>
    </source>
</evidence>
<accession>A0ABQ2PBH1</accession>
<feature type="domain" description="Multidrug resistance protein MdtA-like alpha-helical hairpin" evidence="4">
    <location>
        <begin position="110"/>
        <end position="178"/>
    </location>
</feature>
<evidence type="ECO:0000313" key="9">
    <source>
        <dbReference type="Proteomes" id="UP000637267"/>
    </source>
</evidence>
<proteinExistence type="inferred from homology"/>
<dbReference type="InterPro" id="IPR058625">
    <property type="entry name" value="MdtA-like_BSH"/>
</dbReference>
<dbReference type="Pfam" id="PF25944">
    <property type="entry name" value="Beta-barrel_RND"/>
    <property type="match status" value="1"/>
</dbReference>
<dbReference type="EMBL" id="BMLX01000003">
    <property type="protein sequence ID" value="GGP22701.1"/>
    <property type="molecule type" value="Genomic_DNA"/>
</dbReference>
<feature type="domain" description="Multidrug resistance protein MdtA-like beta-barrel" evidence="6">
    <location>
        <begin position="229"/>
        <end position="303"/>
    </location>
</feature>
<protein>
    <submittedName>
        <fullName evidence="8">Resistance-nodulation-cell division (RND) multidrug efflux membrane fusion protein MexE</fullName>
    </submittedName>
</protein>
<name>A0ABQ2PBH1_9NEIS</name>
<dbReference type="Gene3D" id="2.40.420.20">
    <property type="match status" value="1"/>
</dbReference>
<dbReference type="PANTHER" id="PTHR30158:SF26">
    <property type="entry name" value="RESISTANCE-NODULATION-CELL DIVISION (RND) MULTIDRUG EFFLUX MEMBRANE FUSION PROTEIN MEXE"/>
    <property type="match status" value="1"/>
</dbReference>
<dbReference type="PANTHER" id="PTHR30158">
    <property type="entry name" value="ACRA/E-RELATED COMPONENT OF DRUG EFFLUX TRANSPORTER"/>
    <property type="match status" value="1"/>
</dbReference>
<feature type="domain" description="Multidrug resistance protein MdtA-like barrel-sandwich hybrid" evidence="5">
    <location>
        <begin position="69"/>
        <end position="209"/>
    </location>
</feature>
<organism evidence="8 9">
    <name type="scientific">Silvimonas iriomotensis</name>
    <dbReference type="NCBI Taxonomy" id="449662"/>
    <lineage>
        <taxon>Bacteria</taxon>
        <taxon>Pseudomonadati</taxon>
        <taxon>Pseudomonadota</taxon>
        <taxon>Betaproteobacteria</taxon>
        <taxon>Neisseriales</taxon>
        <taxon>Chitinibacteraceae</taxon>
        <taxon>Silvimonas</taxon>
    </lineage>
</organism>
<sequence length="399" mass="42940">MQRNKRISTVAALLVLAPVAAAVLSACQDSRASEQAAAPPPPTVSVAAVVHKSLNDWDEFTGRLEAPQTVEIRPRVSGYVQTVNFREGALVKKGDLLFQIDPRPFQAEVDRLTAENQAAKAHLAQAHSDAERAQRLKSQDAISQEDFDARNTALLAAQAQGDATSAELASARLNLEYTHVIAPISGRVSNALITAGNLVSSSAAGASLLTTVVSTDKVYAYFDADEQTFLKYQQQARQHKVNAADDKYPIFLGLADESGYPHQGSVDFLDNQVNPRTGTIRARAVFDNQNGEFTPGLFVRLKLIGEGQRDGILINDRAVSSDLGKKFVLVVGSDNKLVYRTVELGSDVDNLRLVKSGLKAGDVIVVNGLQKVRPGMAVTPAKVPMDTPSDLDRQFPAKG</sequence>
<dbReference type="InterPro" id="IPR058624">
    <property type="entry name" value="MdtA-like_HH"/>
</dbReference>
<dbReference type="Gene3D" id="2.40.30.170">
    <property type="match status" value="1"/>
</dbReference>
<evidence type="ECO:0000259" key="6">
    <source>
        <dbReference type="Pfam" id="PF25944"/>
    </source>
</evidence>
<dbReference type="Pfam" id="PF25917">
    <property type="entry name" value="BSH_RND"/>
    <property type="match status" value="1"/>
</dbReference>
<keyword evidence="9" id="KW-1185">Reference proteome</keyword>
<dbReference type="InterPro" id="IPR058627">
    <property type="entry name" value="MdtA-like_C"/>
</dbReference>
<dbReference type="InterPro" id="IPR006143">
    <property type="entry name" value="RND_pump_MFP"/>
</dbReference>
<dbReference type="Pfam" id="PF25876">
    <property type="entry name" value="HH_MFP_RND"/>
    <property type="match status" value="1"/>
</dbReference>
<feature type="chain" id="PRO_5047281662" evidence="3">
    <location>
        <begin position="23"/>
        <end position="399"/>
    </location>
</feature>
<dbReference type="PROSITE" id="PS51257">
    <property type="entry name" value="PROKAR_LIPOPROTEIN"/>
    <property type="match status" value="1"/>
</dbReference>